<evidence type="ECO:0000256" key="4">
    <source>
        <dbReference type="ARBA" id="ARBA00023163"/>
    </source>
</evidence>
<dbReference type="GO" id="GO:0003700">
    <property type="term" value="F:DNA-binding transcription factor activity"/>
    <property type="evidence" value="ECO:0007669"/>
    <property type="project" value="InterPro"/>
</dbReference>
<dbReference type="HOGENOM" id="CLU_069532_0_0_11"/>
<dbReference type="Pfam" id="PF02742">
    <property type="entry name" value="Fe_dep_repr_C"/>
    <property type="match status" value="1"/>
</dbReference>
<keyword evidence="7" id="KW-1185">Reference proteome</keyword>
<dbReference type="SUPFAM" id="SSF47979">
    <property type="entry name" value="Iron-dependent repressor protein, dimerization domain"/>
    <property type="match status" value="1"/>
</dbReference>
<dbReference type="Gene3D" id="2.30.30.90">
    <property type="match status" value="1"/>
</dbReference>
<protein>
    <recommendedName>
        <fullName evidence="5">HTH dtxR-type domain-containing protein</fullName>
    </recommendedName>
</protein>
<keyword evidence="3" id="KW-0238">DNA-binding</keyword>
<dbReference type="InterPro" id="IPR022689">
    <property type="entry name" value="Iron_dep_repressor"/>
</dbReference>
<dbReference type="RefSeq" id="WP_016456847.1">
    <property type="nucleotide sequence ID" value="NZ_KE150269.1"/>
</dbReference>
<dbReference type="SUPFAM" id="SSF46785">
    <property type="entry name" value="Winged helix' DNA-binding domain"/>
    <property type="match status" value="1"/>
</dbReference>
<dbReference type="GO" id="GO:0045892">
    <property type="term" value="P:negative regulation of DNA-templated transcription"/>
    <property type="evidence" value="ECO:0007669"/>
    <property type="project" value="TreeGrafter"/>
</dbReference>
<evidence type="ECO:0000313" key="6">
    <source>
        <dbReference type="EMBL" id="EPD32472.1"/>
    </source>
</evidence>
<evidence type="ECO:0000256" key="1">
    <source>
        <dbReference type="ARBA" id="ARBA00007871"/>
    </source>
</evidence>
<dbReference type="EMBL" id="AGZR01000009">
    <property type="protein sequence ID" value="EPD32472.1"/>
    <property type="molecule type" value="Genomic_DNA"/>
</dbReference>
<dbReference type="Proteomes" id="UP000014417">
    <property type="component" value="Unassembled WGS sequence"/>
</dbReference>
<name>S2WIK6_9ACTN</name>
<gene>
    <name evidence="6" type="ORF">HMPREF9306_02044</name>
</gene>
<dbReference type="SMART" id="SM00529">
    <property type="entry name" value="HTH_DTXR"/>
    <property type="match status" value="1"/>
</dbReference>
<dbReference type="PANTHER" id="PTHR33238">
    <property type="entry name" value="IRON (METAL) DEPENDENT REPRESSOR, DTXR FAMILY"/>
    <property type="match status" value="1"/>
</dbReference>
<evidence type="ECO:0000256" key="2">
    <source>
        <dbReference type="ARBA" id="ARBA00023015"/>
    </source>
</evidence>
<feature type="domain" description="HTH dtxR-type" evidence="5">
    <location>
        <begin position="5"/>
        <end position="66"/>
    </location>
</feature>
<comment type="similarity">
    <text evidence="1">Belongs to the DtxR/MntR family.</text>
</comment>
<dbReference type="PROSITE" id="PS50944">
    <property type="entry name" value="HTH_DTXR"/>
    <property type="match status" value="1"/>
</dbReference>
<dbReference type="PATRIC" id="fig|883161.3.peg.2034"/>
<keyword evidence="2" id="KW-0805">Transcription regulation</keyword>
<dbReference type="STRING" id="883161.HMPREF9306_02044"/>
<dbReference type="AlphaFoldDB" id="S2WIK6"/>
<dbReference type="Pfam" id="PF01325">
    <property type="entry name" value="Fe_dep_repress"/>
    <property type="match status" value="1"/>
</dbReference>
<dbReference type="PANTHER" id="PTHR33238:SF10">
    <property type="entry name" value="IRON-DEPENDENT REPRESSOR IDER"/>
    <property type="match status" value="1"/>
</dbReference>
<dbReference type="InterPro" id="IPR036421">
    <property type="entry name" value="Fe_dep_repressor_sf"/>
</dbReference>
<dbReference type="InterPro" id="IPR022687">
    <property type="entry name" value="HTH_DTXR"/>
</dbReference>
<dbReference type="GO" id="GO:0046914">
    <property type="term" value="F:transition metal ion binding"/>
    <property type="evidence" value="ECO:0007669"/>
    <property type="project" value="InterPro"/>
</dbReference>
<keyword evidence="4" id="KW-0804">Transcription</keyword>
<dbReference type="GO" id="GO:0003677">
    <property type="term" value="F:DNA binding"/>
    <property type="evidence" value="ECO:0007669"/>
    <property type="project" value="UniProtKB-KW"/>
</dbReference>
<accession>S2WIK6</accession>
<dbReference type="InterPro" id="IPR050536">
    <property type="entry name" value="DtxR_MntR_Metal-Reg"/>
</dbReference>
<evidence type="ECO:0000259" key="5">
    <source>
        <dbReference type="PROSITE" id="PS50944"/>
    </source>
</evidence>
<evidence type="ECO:0000313" key="7">
    <source>
        <dbReference type="Proteomes" id="UP000014417"/>
    </source>
</evidence>
<sequence length="227" mass="25303">MSGDLIDTTEMYLRTVFELLEEGVEPLRARIVERLKQSGPTVSQTVGRLERDNLLTVENDRHLQFTEVGWDRAINVMRKHRLAEVGLAKLGIEWEYLHDEACRLEHVMSDRLEKKLIELLGEPRVSPYGTPIPPMSGDVDPGVFRDGVLKLSDMLKEEHTVAGKLGRVSEFVQNDSATLAAISSETGMRPGLPFKARIVNDNLALAGPKGQVRIAPETADGIWVIKP</sequence>
<dbReference type="InterPro" id="IPR038157">
    <property type="entry name" value="FeoA_core_dom"/>
</dbReference>
<dbReference type="InterPro" id="IPR001367">
    <property type="entry name" value="Fe_dep_repressor"/>
</dbReference>
<dbReference type="GO" id="GO:0046983">
    <property type="term" value="F:protein dimerization activity"/>
    <property type="evidence" value="ECO:0007669"/>
    <property type="project" value="InterPro"/>
</dbReference>
<reference evidence="6 7" key="1">
    <citation type="submission" date="2013-04" db="EMBL/GenBank/DDBJ databases">
        <title>The Genome Sequence of Propionimicrobium lymphophilum ACS-093-V-SCH5.</title>
        <authorList>
            <consortium name="The Broad Institute Genomics Platform"/>
            <person name="Earl A."/>
            <person name="Ward D."/>
            <person name="Feldgarden M."/>
            <person name="Gevers D."/>
            <person name="Saerens B."/>
            <person name="Vaneechoutte M."/>
            <person name="Walker B."/>
            <person name="Young S."/>
            <person name="Zeng Q."/>
            <person name="Gargeya S."/>
            <person name="Fitzgerald M."/>
            <person name="Haas B."/>
            <person name="Abouelleil A."/>
            <person name="Allen A.W."/>
            <person name="Alvarado L."/>
            <person name="Arachchi H.M."/>
            <person name="Berlin A.M."/>
            <person name="Chapman S.B."/>
            <person name="Gainer-Dewar J."/>
            <person name="Goldberg J."/>
            <person name="Griggs A."/>
            <person name="Gujja S."/>
            <person name="Hansen M."/>
            <person name="Howarth C."/>
            <person name="Imamovic A."/>
            <person name="Ireland A."/>
            <person name="Larimer J."/>
            <person name="McCowan C."/>
            <person name="Murphy C."/>
            <person name="Pearson M."/>
            <person name="Poon T.W."/>
            <person name="Priest M."/>
            <person name="Roberts A."/>
            <person name="Saif S."/>
            <person name="Shea T."/>
            <person name="Sisk P."/>
            <person name="Sykes S."/>
            <person name="Wortman J."/>
            <person name="Nusbaum C."/>
            <person name="Birren B."/>
        </authorList>
    </citation>
    <scope>NUCLEOTIDE SEQUENCE [LARGE SCALE GENOMIC DNA]</scope>
    <source>
        <strain evidence="6 7">ACS-093-V-SCH5</strain>
    </source>
</reference>
<evidence type="ECO:0000256" key="3">
    <source>
        <dbReference type="ARBA" id="ARBA00023125"/>
    </source>
</evidence>
<dbReference type="Gene3D" id="1.10.10.10">
    <property type="entry name" value="Winged helix-like DNA-binding domain superfamily/Winged helix DNA-binding domain"/>
    <property type="match status" value="1"/>
</dbReference>
<dbReference type="InterPro" id="IPR036388">
    <property type="entry name" value="WH-like_DNA-bd_sf"/>
</dbReference>
<proteinExistence type="inferred from homology"/>
<comment type="caution">
    <text evidence="6">The sequence shown here is derived from an EMBL/GenBank/DDBJ whole genome shotgun (WGS) entry which is preliminary data.</text>
</comment>
<dbReference type="InterPro" id="IPR036390">
    <property type="entry name" value="WH_DNA-bd_sf"/>
</dbReference>
<organism evidence="6 7">
    <name type="scientific">Propionimicrobium lymphophilum ACS-093-V-SCH5</name>
    <dbReference type="NCBI Taxonomy" id="883161"/>
    <lineage>
        <taxon>Bacteria</taxon>
        <taxon>Bacillati</taxon>
        <taxon>Actinomycetota</taxon>
        <taxon>Actinomycetes</taxon>
        <taxon>Propionibacteriales</taxon>
        <taxon>Propionibacteriaceae</taxon>
        <taxon>Propionimicrobium</taxon>
    </lineage>
</organism>